<evidence type="ECO:0000313" key="2">
    <source>
        <dbReference type="EMBL" id="KAF6083714.1"/>
    </source>
</evidence>
<organism evidence="2 3">
    <name type="scientific">Phyllostomus discolor</name>
    <name type="common">pale spear-nosed bat</name>
    <dbReference type="NCBI Taxonomy" id="89673"/>
    <lineage>
        <taxon>Eukaryota</taxon>
        <taxon>Metazoa</taxon>
        <taxon>Chordata</taxon>
        <taxon>Craniata</taxon>
        <taxon>Vertebrata</taxon>
        <taxon>Euteleostomi</taxon>
        <taxon>Mammalia</taxon>
        <taxon>Eutheria</taxon>
        <taxon>Laurasiatheria</taxon>
        <taxon>Chiroptera</taxon>
        <taxon>Yangochiroptera</taxon>
        <taxon>Phyllostomidae</taxon>
        <taxon>Phyllostominae</taxon>
        <taxon>Phyllostomus</taxon>
    </lineage>
</organism>
<evidence type="ECO:0000313" key="3">
    <source>
        <dbReference type="Proteomes" id="UP000664940"/>
    </source>
</evidence>
<accession>A0A833Z013</accession>
<protein>
    <submittedName>
        <fullName evidence="2">Ankyrin repeat and SOCS box containing 5</fullName>
    </submittedName>
</protein>
<gene>
    <name evidence="2" type="ORF">HJG60_001057</name>
</gene>
<reference evidence="2 3" key="1">
    <citation type="journal article" date="2020" name="Nature">
        <title>Six reference-quality genomes reveal evolution of bat adaptations.</title>
        <authorList>
            <person name="Jebb D."/>
            <person name="Huang Z."/>
            <person name="Pippel M."/>
            <person name="Hughes G.M."/>
            <person name="Lavrichenko K."/>
            <person name="Devanna P."/>
            <person name="Winkler S."/>
            <person name="Jermiin L.S."/>
            <person name="Skirmuntt E.C."/>
            <person name="Katzourakis A."/>
            <person name="Burkitt-Gray L."/>
            <person name="Ray D.A."/>
            <person name="Sullivan K.A.M."/>
            <person name="Roscito J.G."/>
            <person name="Kirilenko B.M."/>
            <person name="Davalos L.M."/>
            <person name="Corthals A.P."/>
            <person name="Power M.L."/>
            <person name="Jones G."/>
            <person name="Ransome R.D."/>
            <person name="Dechmann D.K.N."/>
            <person name="Locatelli A.G."/>
            <person name="Puechmaille S.J."/>
            <person name="Fedrigo O."/>
            <person name="Jarvis E.D."/>
            <person name="Hiller M."/>
            <person name="Vernes S.C."/>
            <person name="Myers E.W."/>
            <person name="Teeling E.C."/>
        </authorList>
    </citation>
    <scope>NUCLEOTIDE SEQUENCE [LARGE SCALE GENOMIC DNA]</scope>
    <source>
        <strain evidence="2">Bat1K_MPI-CBG_1</strain>
    </source>
</reference>
<keyword evidence="1" id="KW-0472">Membrane</keyword>
<keyword evidence="1" id="KW-0812">Transmembrane</keyword>
<evidence type="ECO:0000256" key="1">
    <source>
        <dbReference type="SAM" id="Phobius"/>
    </source>
</evidence>
<keyword evidence="1" id="KW-1133">Transmembrane helix</keyword>
<proteinExistence type="predicted"/>
<dbReference type="Proteomes" id="UP000664940">
    <property type="component" value="Unassembled WGS sequence"/>
</dbReference>
<name>A0A833Z013_9CHIR</name>
<dbReference type="EMBL" id="JABVXQ010000012">
    <property type="protein sequence ID" value="KAF6083714.1"/>
    <property type="molecule type" value="Genomic_DNA"/>
</dbReference>
<dbReference type="AlphaFoldDB" id="A0A833Z013"/>
<sequence length="210" mass="23199">MSVLEESRPFAQQLSNVYFTILSLFCFKLFVKISLAILSHFYIVKGNRKEAARIAAEFYGVTQGQGSWADRSPLHEAASQGRLLALRTLLSQVKHHVLMSSQFRVPTQCICLLVGIFKQETIGIKCYLLSILNILHSVQRVQLVADLAQPEISKRAMRVDAQATLCTPGGWNTAGCAWERDRTVISAPACSSDSAESALARPVRLCTFPA</sequence>
<feature type="transmembrane region" description="Helical" evidence="1">
    <location>
        <begin position="17"/>
        <end position="43"/>
    </location>
</feature>
<comment type="caution">
    <text evidence="2">The sequence shown here is derived from an EMBL/GenBank/DDBJ whole genome shotgun (WGS) entry which is preliminary data.</text>
</comment>